<reference evidence="1" key="1">
    <citation type="submission" date="2021-05" db="EMBL/GenBank/DDBJ databases">
        <title>Novel Bacillus species.</title>
        <authorList>
            <person name="Liu G."/>
        </authorList>
    </citation>
    <scope>NUCLEOTIDE SEQUENCE</scope>
    <source>
        <strain evidence="1">FJAT-49825</strain>
    </source>
</reference>
<keyword evidence="2" id="KW-1185">Reference proteome</keyword>
<dbReference type="Pfam" id="PF11185">
    <property type="entry name" value="DUF2971"/>
    <property type="match status" value="1"/>
</dbReference>
<name>A0A942YVF0_9BACI</name>
<dbReference type="RefSeq" id="WP_213118384.1">
    <property type="nucleotide sequence ID" value="NZ_JAGYPF010000003.1"/>
</dbReference>
<accession>A0A942YVF0</accession>
<gene>
    <name evidence="1" type="ORF">KHA99_15525</name>
</gene>
<dbReference type="Proteomes" id="UP000679749">
    <property type="component" value="Unassembled WGS sequence"/>
</dbReference>
<dbReference type="InterPro" id="IPR021352">
    <property type="entry name" value="DUF2971"/>
</dbReference>
<comment type="caution">
    <text evidence="1">The sequence shown here is derived from an EMBL/GenBank/DDBJ whole genome shotgun (WGS) entry which is preliminary data.</text>
</comment>
<dbReference type="EMBL" id="JAGYPF010000003">
    <property type="protein sequence ID" value="MBS4213867.1"/>
    <property type="molecule type" value="Genomic_DNA"/>
</dbReference>
<protein>
    <submittedName>
        <fullName evidence="1">DUF2971 domain-containing protein</fullName>
    </submittedName>
</protein>
<dbReference type="AlphaFoldDB" id="A0A942YVF0"/>
<evidence type="ECO:0000313" key="2">
    <source>
        <dbReference type="Proteomes" id="UP000679749"/>
    </source>
</evidence>
<sequence length="299" mass="34759">MGQVILDDFSQEMAEYFKEHIFDNLDKIMKGPMLYHYTSMEALNNILDREKCFWITRVDFMNDYKEVAYVTEVVQAIIGEIEKSKEKDTFIHLYKDFASTESYYKDLNIFAFSLTENPDSLPLWYNYGANEGCNIGIDASKFFGQSFNSQITFVGKVVYDEEKQRQIVKEVITRLLQLVRAENLSEESFSRAILFTFGTLGCFIKHPAFVSEEEFRFIFIPKSDEHIHFRVSRGAFIPFIKVPVVEHNAETGEDKLLVRKITIGPRTKLDIVKSGLEFYLSVKKLEGIELCTSRTPLRF</sequence>
<organism evidence="1 2">
    <name type="scientific">Neobacillus rhizophilus</name>
    <dbReference type="NCBI Taxonomy" id="2833579"/>
    <lineage>
        <taxon>Bacteria</taxon>
        <taxon>Bacillati</taxon>
        <taxon>Bacillota</taxon>
        <taxon>Bacilli</taxon>
        <taxon>Bacillales</taxon>
        <taxon>Bacillaceae</taxon>
        <taxon>Neobacillus</taxon>
    </lineage>
</organism>
<evidence type="ECO:0000313" key="1">
    <source>
        <dbReference type="EMBL" id="MBS4213867.1"/>
    </source>
</evidence>
<proteinExistence type="predicted"/>